<dbReference type="EMBL" id="MT144054">
    <property type="protein sequence ID" value="QJA47717.1"/>
    <property type="molecule type" value="Genomic_DNA"/>
</dbReference>
<protein>
    <recommendedName>
        <fullName evidence="3">Methyltransferase</fullName>
    </recommendedName>
</protein>
<evidence type="ECO:0008006" key="3">
    <source>
        <dbReference type="Google" id="ProtNLM"/>
    </source>
</evidence>
<reference evidence="1" key="1">
    <citation type="submission" date="2020-03" db="EMBL/GenBank/DDBJ databases">
        <title>The deep terrestrial virosphere.</title>
        <authorList>
            <person name="Holmfeldt K."/>
            <person name="Nilsson E."/>
            <person name="Simone D."/>
            <person name="Lopez-Fernandez M."/>
            <person name="Wu X."/>
            <person name="de Brujin I."/>
            <person name="Lundin D."/>
            <person name="Andersson A."/>
            <person name="Bertilsson S."/>
            <person name="Dopson M."/>
        </authorList>
    </citation>
    <scope>NUCLEOTIDE SEQUENCE</scope>
    <source>
        <strain evidence="1">TM448A00732</strain>
        <strain evidence="2">TM448B00314</strain>
    </source>
</reference>
<gene>
    <name evidence="1" type="ORF">TM448A00732_0007</name>
    <name evidence="2" type="ORF">TM448B00314_0007</name>
</gene>
<organism evidence="1">
    <name type="scientific">viral metagenome</name>
    <dbReference type="NCBI Taxonomy" id="1070528"/>
    <lineage>
        <taxon>unclassified sequences</taxon>
        <taxon>metagenomes</taxon>
        <taxon>organismal metagenomes</taxon>
    </lineage>
</organism>
<dbReference type="EMBL" id="MT144610">
    <property type="protein sequence ID" value="QJH94947.1"/>
    <property type="molecule type" value="Genomic_DNA"/>
</dbReference>
<accession>A0A6H1ZK69</accession>
<sequence length="188" mass="21680">MRVLVACEFSGIVREAFRAKGHDAWSCDLLATEIEGQHIQDDVLKHLNDSWDLMIAHPDCTYLANCGVRWLYVQPDRPEKMLKAVQFFRRLWESSIPKIAMENPIPHPYGLTILNVGKYSQIIQPWQFGHGETKATCLWLKNLPLLKPTNVVEGRKGRVHHEPPSPDRWKNRSRTLEGIAQAMAEQWC</sequence>
<name>A0A6H1ZK69_9ZZZZ</name>
<dbReference type="AlphaFoldDB" id="A0A6H1ZK69"/>
<evidence type="ECO:0000313" key="1">
    <source>
        <dbReference type="EMBL" id="QJA47717.1"/>
    </source>
</evidence>
<evidence type="ECO:0000313" key="2">
    <source>
        <dbReference type="EMBL" id="QJH94947.1"/>
    </source>
</evidence>
<proteinExistence type="predicted"/>